<reference evidence="5" key="1">
    <citation type="submission" date="2019-06" db="EMBL/GenBank/DDBJ databases">
        <authorList>
            <consortium name="Wellcome Sanger Institute Data Sharing"/>
        </authorList>
    </citation>
    <scope>NUCLEOTIDE SEQUENCE [LARGE SCALE GENOMIC DNA]</scope>
</reference>
<name>A0A672ZUP3_9TELE</name>
<dbReference type="GO" id="GO:0005634">
    <property type="term" value="C:nucleus"/>
    <property type="evidence" value="ECO:0007669"/>
    <property type="project" value="UniProtKB-SubCell"/>
</dbReference>
<reference evidence="5" key="3">
    <citation type="submission" date="2025-09" db="UniProtKB">
        <authorList>
            <consortium name="Ensembl"/>
        </authorList>
    </citation>
    <scope>IDENTIFICATION</scope>
</reference>
<keyword evidence="3" id="KW-0539">Nucleus</keyword>
<proteinExistence type="inferred from homology"/>
<dbReference type="Proteomes" id="UP000472271">
    <property type="component" value="Chromosome 16"/>
</dbReference>
<dbReference type="InterPro" id="IPR026060">
    <property type="entry name" value="AMY1"/>
</dbReference>
<dbReference type="Ensembl" id="ENSSORT00005020521.1">
    <property type="protein sequence ID" value="ENSSORP00005019958.1"/>
    <property type="gene ID" value="ENSSORG00005009744.1"/>
</dbReference>
<dbReference type="RefSeq" id="XP_030013319.1">
    <property type="nucleotide sequence ID" value="XM_030157459.1"/>
</dbReference>
<reference evidence="5" key="2">
    <citation type="submission" date="2025-08" db="UniProtKB">
        <authorList>
            <consortium name="Ensembl"/>
        </authorList>
    </citation>
    <scope>IDENTIFICATION</scope>
</reference>
<dbReference type="GeneID" id="115435196"/>
<keyword evidence="6" id="KW-1185">Reference proteome</keyword>
<gene>
    <name evidence="5" type="primary">LOC115435196</name>
</gene>
<comment type="similarity">
    <text evidence="2">Belongs to the AMY1 family.</text>
</comment>
<evidence type="ECO:0000313" key="6">
    <source>
        <dbReference type="Proteomes" id="UP000472271"/>
    </source>
</evidence>
<protein>
    <submittedName>
        <fullName evidence="5">c-Myc-binding protein-like</fullName>
    </submittedName>
</protein>
<dbReference type="PRINTS" id="PR02028">
    <property type="entry name" value="CMYCBINDINGP"/>
</dbReference>
<evidence type="ECO:0000256" key="3">
    <source>
        <dbReference type="ARBA" id="ARBA00023242"/>
    </source>
</evidence>
<dbReference type="GO" id="GO:0003713">
    <property type="term" value="F:transcription coactivator activity"/>
    <property type="evidence" value="ECO:0007669"/>
    <property type="project" value="InterPro"/>
</dbReference>
<keyword evidence="4" id="KW-0175">Coiled coil</keyword>
<dbReference type="Gene3D" id="6.10.250.1060">
    <property type="match status" value="1"/>
</dbReference>
<accession>A0A672ZUP3</accession>
<feature type="coiled-coil region" evidence="4">
    <location>
        <begin position="63"/>
        <end position="90"/>
    </location>
</feature>
<dbReference type="AlphaFoldDB" id="A0A672ZUP3"/>
<evidence type="ECO:0000256" key="4">
    <source>
        <dbReference type="SAM" id="Coils"/>
    </source>
</evidence>
<dbReference type="InParanoid" id="A0A672ZUP3"/>
<evidence type="ECO:0000313" key="5">
    <source>
        <dbReference type="Ensembl" id="ENSSORP00005019958.1"/>
    </source>
</evidence>
<comment type="subcellular location">
    <subcellularLocation>
        <location evidence="1">Nucleus</location>
    </subcellularLocation>
</comment>
<organism evidence="5 6">
    <name type="scientific">Sphaeramia orbicularis</name>
    <name type="common">orbiculate cardinalfish</name>
    <dbReference type="NCBI Taxonomy" id="375764"/>
    <lineage>
        <taxon>Eukaryota</taxon>
        <taxon>Metazoa</taxon>
        <taxon>Chordata</taxon>
        <taxon>Craniata</taxon>
        <taxon>Vertebrata</taxon>
        <taxon>Euteleostomi</taxon>
        <taxon>Actinopterygii</taxon>
        <taxon>Neopterygii</taxon>
        <taxon>Teleostei</taxon>
        <taxon>Neoteleostei</taxon>
        <taxon>Acanthomorphata</taxon>
        <taxon>Gobiaria</taxon>
        <taxon>Kurtiformes</taxon>
        <taxon>Apogonoidei</taxon>
        <taxon>Apogonidae</taxon>
        <taxon>Apogoninae</taxon>
        <taxon>Sphaeramia</taxon>
    </lineage>
</organism>
<evidence type="ECO:0000256" key="2">
    <source>
        <dbReference type="ARBA" id="ARBA00009389"/>
    </source>
</evidence>
<dbReference type="PANTHER" id="PTHR13168:SF0">
    <property type="entry name" value="C-MYC-BINDING PROTEIN"/>
    <property type="match status" value="1"/>
</dbReference>
<evidence type="ECO:0000256" key="1">
    <source>
        <dbReference type="ARBA" id="ARBA00004123"/>
    </source>
</evidence>
<dbReference type="OrthoDB" id="524165at2759"/>
<dbReference type="CDD" id="cd21937">
    <property type="entry name" value="ZIP_MycBP-like"/>
    <property type="match status" value="1"/>
</dbReference>
<sequence>MAHHHRTSEPQKQQFRRYLEKAGVIQTLTNALLALNEEREKPDNALAFVKRYFDAPGETSADTEALQQEVSELRQKFARLVAENKELKTKLQRYEPASEDGAK</sequence>
<dbReference type="PANTHER" id="PTHR13168">
    <property type="entry name" value="ASSOCIATE OF C-MYC AMY-1"/>
    <property type="match status" value="1"/>
</dbReference>